<dbReference type="GO" id="GO:0006879">
    <property type="term" value="P:intracellular iron ion homeostasis"/>
    <property type="evidence" value="ECO:0007669"/>
    <property type="project" value="TreeGrafter"/>
</dbReference>
<evidence type="ECO:0000313" key="9">
    <source>
        <dbReference type="EMBL" id="RDH81070.1"/>
    </source>
</evidence>
<comment type="cofactor">
    <cofactor evidence="1 7">
        <name>L-ascorbate</name>
        <dbReference type="ChEBI" id="CHEBI:38290"/>
    </cofactor>
</comment>
<keyword evidence="4 7" id="KW-0223">Dioxygenase</keyword>
<evidence type="ECO:0000256" key="5">
    <source>
        <dbReference type="ARBA" id="ARBA00023002"/>
    </source>
</evidence>
<dbReference type="GO" id="GO:0005506">
    <property type="term" value="F:iron ion binding"/>
    <property type="evidence" value="ECO:0007669"/>
    <property type="project" value="UniProtKB-UniRule"/>
</dbReference>
<proteinExistence type="inferred from homology"/>
<dbReference type="InterPro" id="IPR006620">
    <property type="entry name" value="Pro_4_hyd_alph"/>
</dbReference>
<dbReference type="SMART" id="SM00702">
    <property type="entry name" value="P4Hc"/>
    <property type="match status" value="1"/>
</dbReference>
<dbReference type="HAMAP" id="MF_00657">
    <property type="entry name" value="Hydroxyl_YbiX"/>
    <property type="match status" value="1"/>
</dbReference>
<dbReference type="EMBL" id="QFXC01000013">
    <property type="protein sequence ID" value="RDH81070.1"/>
    <property type="molecule type" value="Genomic_DNA"/>
</dbReference>
<feature type="binding site" evidence="7">
    <location>
        <position position="96"/>
    </location>
    <ligand>
        <name>Fe cation</name>
        <dbReference type="ChEBI" id="CHEBI:24875"/>
    </ligand>
</feature>
<evidence type="ECO:0000256" key="7">
    <source>
        <dbReference type="HAMAP-Rule" id="MF_00657"/>
    </source>
</evidence>
<sequence>MLVIVPEVLNTDQLKKVRDLLQNADYVDGRLSAGKTARKVKKNHELAADSKLHGQLNNIVMNSLYNHPVYQAAVLPHRLATPFYARYEPGETYGQHVDDPIMGPMQGRYRTDVSTTIFINDPEDYEGGETVIQTQAGEQRIKLAAGSAVTYPSGSLHYVAEVTKGTRLVAVTWAQSLIREAEKRELLFNLHKTREALQKKYPDDEEVVKVDHTYINLMRMWAEI</sequence>
<keyword evidence="10" id="KW-1185">Reference proteome</keyword>
<accession>A0A370D913</accession>
<keyword evidence="3 7" id="KW-0847">Vitamin C</keyword>
<dbReference type="AlphaFoldDB" id="A0A370D913"/>
<keyword evidence="6 7" id="KW-0408">Iron</keyword>
<evidence type="ECO:0000256" key="2">
    <source>
        <dbReference type="ARBA" id="ARBA00022723"/>
    </source>
</evidence>
<dbReference type="PROSITE" id="PS51471">
    <property type="entry name" value="FE2OG_OXY"/>
    <property type="match status" value="1"/>
</dbReference>
<name>A0A370D913_9GAMM</name>
<dbReference type="PANTHER" id="PTHR41536:SF1">
    <property type="entry name" value="PKHD-TYPE HYDROXYLASE YBIX"/>
    <property type="match status" value="1"/>
</dbReference>
<gene>
    <name evidence="9" type="ORF">DIZ80_13200</name>
</gene>
<dbReference type="InterPro" id="IPR023550">
    <property type="entry name" value="PKHD_hydroxylase"/>
</dbReference>
<dbReference type="Proteomes" id="UP000254266">
    <property type="component" value="Unassembled WGS sequence"/>
</dbReference>
<feature type="binding site" evidence="7">
    <location>
        <position position="157"/>
    </location>
    <ligand>
        <name>Fe cation</name>
        <dbReference type="ChEBI" id="CHEBI:24875"/>
    </ligand>
</feature>
<evidence type="ECO:0000256" key="6">
    <source>
        <dbReference type="ARBA" id="ARBA00023004"/>
    </source>
</evidence>
<dbReference type="GO" id="GO:0006974">
    <property type="term" value="P:DNA damage response"/>
    <property type="evidence" value="ECO:0007669"/>
    <property type="project" value="TreeGrafter"/>
</dbReference>
<feature type="binding site" evidence="7">
    <location>
        <position position="98"/>
    </location>
    <ligand>
        <name>Fe cation</name>
        <dbReference type="ChEBI" id="CHEBI:24875"/>
    </ligand>
</feature>
<dbReference type="Gene3D" id="4.10.860.20">
    <property type="entry name" value="Rabenosyn, Rab binding domain"/>
    <property type="match status" value="1"/>
</dbReference>
<dbReference type="NCBIfam" id="NF003974">
    <property type="entry name" value="PRK05467.1-3"/>
    <property type="match status" value="1"/>
</dbReference>
<dbReference type="PANTHER" id="PTHR41536">
    <property type="entry name" value="PKHD-TYPE HYDROXYLASE YBIX"/>
    <property type="match status" value="1"/>
</dbReference>
<dbReference type="InterPro" id="IPR005123">
    <property type="entry name" value="Oxoglu/Fe-dep_dioxygenase_dom"/>
</dbReference>
<comment type="cofactor">
    <cofactor evidence="7">
        <name>Fe(2+)</name>
        <dbReference type="ChEBI" id="CHEBI:29033"/>
    </cofactor>
    <text evidence="7">Binds 1 Fe(2+) ion per subunit.</text>
</comment>
<organism evidence="9 10">
    <name type="scientific">endosymbiont of Galathealinum brachiosum</name>
    <dbReference type="NCBI Taxonomy" id="2200906"/>
    <lineage>
        <taxon>Bacteria</taxon>
        <taxon>Pseudomonadati</taxon>
        <taxon>Pseudomonadota</taxon>
        <taxon>Gammaproteobacteria</taxon>
        <taxon>sulfur-oxidizing symbionts</taxon>
    </lineage>
</organism>
<comment type="caution">
    <text evidence="9">The sequence shown here is derived from an EMBL/GenBank/DDBJ whole genome shotgun (WGS) entry which is preliminary data.</text>
</comment>
<dbReference type="InterPro" id="IPR041097">
    <property type="entry name" value="PKHD_C"/>
</dbReference>
<keyword evidence="2 7" id="KW-0479">Metal-binding</keyword>
<dbReference type="InterPro" id="IPR044862">
    <property type="entry name" value="Pro_4_hyd_alph_FE2OG_OXY"/>
</dbReference>
<evidence type="ECO:0000313" key="10">
    <source>
        <dbReference type="Proteomes" id="UP000254266"/>
    </source>
</evidence>
<dbReference type="Pfam" id="PF18331">
    <property type="entry name" value="PKHD_C"/>
    <property type="match status" value="1"/>
</dbReference>
<evidence type="ECO:0000256" key="1">
    <source>
        <dbReference type="ARBA" id="ARBA00001961"/>
    </source>
</evidence>
<evidence type="ECO:0000259" key="8">
    <source>
        <dbReference type="PROSITE" id="PS51471"/>
    </source>
</evidence>
<keyword evidence="5 7" id="KW-0560">Oxidoreductase</keyword>
<evidence type="ECO:0000256" key="3">
    <source>
        <dbReference type="ARBA" id="ARBA00022896"/>
    </source>
</evidence>
<dbReference type="NCBIfam" id="NF003975">
    <property type="entry name" value="PRK05467.1-4"/>
    <property type="match status" value="1"/>
</dbReference>
<dbReference type="GO" id="GO:0031418">
    <property type="term" value="F:L-ascorbic acid binding"/>
    <property type="evidence" value="ECO:0007669"/>
    <property type="project" value="UniProtKB-KW"/>
</dbReference>
<reference evidence="9 10" key="1">
    <citation type="journal article" date="2018" name="ISME J.">
        <title>Endosymbiont genomes yield clues of tubeworm success.</title>
        <authorList>
            <person name="Li Y."/>
            <person name="Liles M.R."/>
            <person name="Halanych K.M."/>
        </authorList>
    </citation>
    <scope>NUCLEOTIDE SEQUENCE [LARGE SCALE GENOMIC DNA]</scope>
    <source>
        <strain evidence="9">A1464</strain>
    </source>
</reference>
<dbReference type="Gene3D" id="2.60.120.620">
    <property type="entry name" value="q2cbj1_9rhob like domain"/>
    <property type="match status" value="1"/>
</dbReference>
<protein>
    <submittedName>
        <fullName evidence="9">Fe2+-dependent dioxygenase</fullName>
    </submittedName>
</protein>
<evidence type="ECO:0000256" key="4">
    <source>
        <dbReference type="ARBA" id="ARBA00022964"/>
    </source>
</evidence>
<feature type="binding site" evidence="7">
    <location>
        <position position="167"/>
    </location>
    <ligand>
        <name>2-oxoglutarate</name>
        <dbReference type="ChEBI" id="CHEBI:16810"/>
    </ligand>
</feature>
<dbReference type="GO" id="GO:0016706">
    <property type="term" value="F:2-oxoglutarate-dependent dioxygenase activity"/>
    <property type="evidence" value="ECO:0007669"/>
    <property type="project" value="UniProtKB-UniRule"/>
</dbReference>
<dbReference type="Pfam" id="PF13640">
    <property type="entry name" value="2OG-FeII_Oxy_3"/>
    <property type="match status" value="1"/>
</dbReference>
<feature type="domain" description="Fe2OG dioxygenase" evidence="8">
    <location>
        <begin position="78"/>
        <end position="176"/>
    </location>
</feature>